<dbReference type="AlphaFoldDB" id="D0Z3D0"/>
<protein>
    <submittedName>
        <fullName evidence="1">Uncharacterized protein</fullName>
    </submittedName>
</protein>
<sequence length="41" mass="4898">MKYKDKHYTVEVHVFKTIVAEIVKKREFKLQGMQAKDMELG</sequence>
<accession>D0Z3D0</accession>
<evidence type="ECO:0000313" key="1">
    <source>
        <dbReference type="EMBL" id="EEZ39911.1"/>
    </source>
</evidence>
<organism evidence="1 2">
    <name type="scientific">Photobacterium damselae subsp. damselae CIP 102761</name>
    <dbReference type="NCBI Taxonomy" id="675817"/>
    <lineage>
        <taxon>Bacteria</taxon>
        <taxon>Pseudomonadati</taxon>
        <taxon>Pseudomonadota</taxon>
        <taxon>Gammaproteobacteria</taxon>
        <taxon>Vibrionales</taxon>
        <taxon>Vibrionaceae</taxon>
        <taxon>Photobacterium</taxon>
    </lineage>
</organism>
<keyword evidence="2" id="KW-1185">Reference proteome</keyword>
<reference evidence="1 2" key="1">
    <citation type="submission" date="2009-11" db="EMBL/GenBank/DDBJ databases">
        <authorList>
            <consortium name="Los Alamos National Laboratory (LANL)"/>
            <consortium name="National Microbial Pathogen Data Resource (NMPDR)"/>
            <person name="Munk A.C."/>
            <person name="Tapia R."/>
            <person name="Green L."/>
            <person name="Rogers Y."/>
            <person name="Detter J.C."/>
            <person name="Bruce D."/>
            <person name="Brettin T.S."/>
            <person name="Colwell R."/>
            <person name="Huq A."/>
            <person name="Grim C.J."/>
            <person name="Hasan N.A."/>
            <person name="Vonstein V."/>
            <person name="Bartels D."/>
        </authorList>
    </citation>
    <scope>NUCLEOTIDE SEQUENCE [LARGE SCALE GENOMIC DNA]</scope>
    <source>
        <strain evidence="1 2">CIP 102761</strain>
    </source>
</reference>
<dbReference type="Proteomes" id="UP000003579">
    <property type="component" value="Unassembled WGS sequence"/>
</dbReference>
<dbReference type="EMBL" id="ADBS01000002">
    <property type="protein sequence ID" value="EEZ39911.1"/>
    <property type="molecule type" value="Genomic_DNA"/>
</dbReference>
<name>D0Z3D0_PHODD</name>
<gene>
    <name evidence="1" type="ORF">VDA_000931</name>
</gene>
<evidence type="ECO:0000313" key="2">
    <source>
        <dbReference type="Proteomes" id="UP000003579"/>
    </source>
</evidence>
<proteinExistence type="predicted"/>